<sequence length="69" mass="7991">MTFCRWAPSSSDNTWLCVDFYASNRHRVSNGDTSLGWRMARAGRRWPNAAAVIVRLTVEWRRCLFAVLT</sequence>
<evidence type="ECO:0000313" key="3">
    <source>
        <dbReference type="WBParaSite" id="SBAD_0000104701-mRNA-1"/>
    </source>
</evidence>
<name>A0A183IBM1_9BILA</name>
<accession>A0A183IBM1</accession>
<evidence type="ECO:0000313" key="1">
    <source>
        <dbReference type="EMBL" id="VDO92904.1"/>
    </source>
</evidence>
<reference evidence="3" key="1">
    <citation type="submission" date="2016-06" db="UniProtKB">
        <authorList>
            <consortium name="WormBaseParasite"/>
        </authorList>
    </citation>
    <scope>IDENTIFICATION</scope>
</reference>
<dbReference type="WBParaSite" id="SBAD_0000104701-mRNA-1">
    <property type="protein sequence ID" value="SBAD_0000104701-mRNA-1"/>
    <property type="gene ID" value="SBAD_0000104701"/>
</dbReference>
<organism evidence="3">
    <name type="scientific">Soboliphyme baturini</name>
    <dbReference type="NCBI Taxonomy" id="241478"/>
    <lineage>
        <taxon>Eukaryota</taxon>
        <taxon>Metazoa</taxon>
        <taxon>Ecdysozoa</taxon>
        <taxon>Nematoda</taxon>
        <taxon>Enoplea</taxon>
        <taxon>Dorylaimia</taxon>
        <taxon>Dioctophymatida</taxon>
        <taxon>Dioctophymatoidea</taxon>
        <taxon>Soboliphymatidae</taxon>
        <taxon>Soboliphyme</taxon>
    </lineage>
</organism>
<reference evidence="1 2" key="2">
    <citation type="submission" date="2018-11" db="EMBL/GenBank/DDBJ databases">
        <authorList>
            <consortium name="Pathogen Informatics"/>
        </authorList>
    </citation>
    <scope>NUCLEOTIDE SEQUENCE [LARGE SCALE GENOMIC DNA]</scope>
</reference>
<proteinExistence type="predicted"/>
<protein>
    <submittedName>
        <fullName evidence="3">F5/8 type C domain-containing protein</fullName>
    </submittedName>
</protein>
<dbReference type="Proteomes" id="UP000270296">
    <property type="component" value="Unassembled WGS sequence"/>
</dbReference>
<evidence type="ECO:0000313" key="2">
    <source>
        <dbReference type="Proteomes" id="UP000270296"/>
    </source>
</evidence>
<gene>
    <name evidence="1" type="ORF">SBAD_LOCUS1015</name>
</gene>
<keyword evidence="2" id="KW-1185">Reference proteome</keyword>
<dbReference type="AlphaFoldDB" id="A0A183IBM1"/>
<dbReference type="EMBL" id="UZAM01006682">
    <property type="protein sequence ID" value="VDO92904.1"/>
    <property type="molecule type" value="Genomic_DNA"/>
</dbReference>